<keyword evidence="7" id="KW-1185">Reference proteome</keyword>
<dbReference type="Proteomes" id="UP000027920">
    <property type="component" value="Unassembled WGS sequence"/>
</dbReference>
<evidence type="ECO:0000256" key="5">
    <source>
        <dbReference type="SAM" id="Phobius"/>
    </source>
</evidence>
<name>A0A072P3T7_9EURO</name>
<gene>
    <name evidence="6" type="ORF">A1O9_09533</name>
</gene>
<evidence type="ECO:0000313" key="6">
    <source>
        <dbReference type="EMBL" id="KEF54367.1"/>
    </source>
</evidence>
<evidence type="ECO:0000256" key="1">
    <source>
        <dbReference type="ARBA" id="ARBA00004141"/>
    </source>
</evidence>
<feature type="transmembrane region" description="Helical" evidence="5">
    <location>
        <begin position="111"/>
        <end position="128"/>
    </location>
</feature>
<dbReference type="PANTHER" id="PTHR23501">
    <property type="entry name" value="MAJOR FACILITATOR SUPERFAMILY"/>
    <property type="match status" value="1"/>
</dbReference>
<accession>A0A072P3T7</accession>
<proteinExistence type="predicted"/>
<dbReference type="STRING" id="1182545.A0A072P3T7"/>
<protein>
    <submittedName>
        <fullName evidence="6">Uncharacterized protein</fullName>
    </submittedName>
</protein>
<organism evidence="6 7">
    <name type="scientific">Exophiala aquamarina CBS 119918</name>
    <dbReference type="NCBI Taxonomy" id="1182545"/>
    <lineage>
        <taxon>Eukaryota</taxon>
        <taxon>Fungi</taxon>
        <taxon>Dikarya</taxon>
        <taxon>Ascomycota</taxon>
        <taxon>Pezizomycotina</taxon>
        <taxon>Eurotiomycetes</taxon>
        <taxon>Chaetothyriomycetidae</taxon>
        <taxon>Chaetothyriales</taxon>
        <taxon>Herpotrichiellaceae</taxon>
        <taxon>Exophiala</taxon>
    </lineage>
</organism>
<dbReference type="HOGENOM" id="CLU_1026842_0_0_1"/>
<dbReference type="AlphaFoldDB" id="A0A072P3T7"/>
<dbReference type="OrthoDB" id="2587356at2759"/>
<comment type="caution">
    <text evidence="6">The sequence shown here is derived from an EMBL/GenBank/DDBJ whole genome shotgun (WGS) entry which is preliminary data.</text>
</comment>
<dbReference type="GO" id="GO:0022857">
    <property type="term" value="F:transmembrane transporter activity"/>
    <property type="evidence" value="ECO:0007669"/>
    <property type="project" value="TreeGrafter"/>
</dbReference>
<keyword evidence="3 5" id="KW-1133">Transmembrane helix</keyword>
<dbReference type="SUPFAM" id="SSF103473">
    <property type="entry name" value="MFS general substrate transporter"/>
    <property type="match status" value="1"/>
</dbReference>
<feature type="transmembrane region" description="Helical" evidence="5">
    <location>
        <begin position="66"/>
        <end position="90"/>
    </location>
</feature>
<reference evidence="6 7" key="1">
    <citation type="submission" date="2013-03" db="EMBL/GenBank/DDBJ databases">
        <title>The Genome Sequence of Exophiala aquamarina CBS 119918.</title>
        <authorList>
            <consortium name="The Broad Institute Genomics Platform"/>
            <person name="Cuomo C."/>
            <person name="de Hoog S."/>
            <person name="Gorbushina A."/>
            <person name="Walker B."/>
            <person name="Young S.K."/>
            <person name="Zeng Q."/>
            <person name="Gargeya S."/>
            <person name="Fitzgerald M."/>
            <person name="Haas B."/>
            <person name="Abouelleil A."/>
            <person name="Allen A.W."/>
            <person name="Alvarado L."/>
            <person name="Arachchi H.M."/>
            <person name="Berlin A.M."/>
            <person name="Chapman S.B."/>
            <person name="Gainer-Dewar J."/>
            <person name="Goldberg J."/>
            <person name="Griggs A."/>
            <person name="Gujja S."/>
            <person name="Hansen M."/>
            <person name="Howarth C."/>
            <person name="Imamovic A."/>
            <person name="Ireland A."/>
            <person name="Larimer J."/>
            <person name="McCowan C."/>
            <person name="Murphy C."/>
            <person name="Pearson M."/>
            <person name="Poon T.W."/>
            <person name="Priest M."/>
            <person name="Roberts A."/>
            <person name="Saif S."/>
            <person name="Shea T."/>
            <person name="Sisk P."/>
            <person name="Sykes S."/>
            <person name="Wortman J."/>
            <person name="Nusbaum C."/>
            <person name="Birren B."/>
        </authorList>
    </citation>
    <scope>NUCLEOTIDE SEQUENCE [LARGE SCALE GENOMIC DNA]</scope>
    <source>
        <strain evidence="6 7">CBS 119918</strain>
    </source>
</reference>
<evidence type="ECO:0000313" key="7">
    <source>
        <dbReference type="Proteomes" id="UP000027920"/>
    </source>
</evidence>
<dbReference type="GeneID" id="25284442"/>
<evidence type="ECO:0000256" key="4">
    <source>
        <dbReference type="ARBA" id="ARBA00023136"/>
    </source>
</evidence>
<feature type="transmembrane region" description="Helical" evidence="5">
    <location>
        <begin position="214"/>
        <end position="234"/>
    </location>
</feature>
<keyword evidence="2 5" id="KW-0812">Transmembrane</keyword>
<dbReference type="EMBL" id="AMGV01000010">
    <property type="protein sequence ID" value="KEF54367.1"/>
    <property type="molecule type" value="Genomic_DNA"/>
</dbReference>
<comment type="subcellular location">
    <subcellularLocation>
        <location evidence="1">Membrane</location>
        <topology evidence="1">Multi-pass membrane protein</topology>
    </subcellularLocation>
</comment>
<feature type="transmembrane region" description="Helical" evidence="5">
    <location>
        <begin position="172"/>
        <end position="194"/>
    </location>
</feature>
<dbReference type="RefSeq" id="XP_013256957.1">
    <property type="nucleotide sequence ID" value="XM_013401503.1"/>
</dbReference>
<keyword evidence="4 5" id="KW-0472">Membrane</keyword>
<sequence length="271" mass="29048">MSEKSEIDHAQIEGLGAATGTPEPVMDHSKEDEKVTAISVLTVIVSFYACSNTGKQSSSPCYLQAIIFGYMAQTAVILAAGIGAIFGLYVAVRQEQRLSLSANLRDLDLPAIILVVISLLTFCVGIGYTNNPYPWTSARVLAPFLVGVASAIALGGYAVFYKKHGLFDHDLYTSRNLAIAQAGVFVASLSYIAVANYSGFQCSFLYGQNLFTSGLIYSIVYYASIVTTILTGMYCSRTKKVRPPAVLAFGCFIVYFVLMATATASTPIANL</sequence>
<dbReference type="GO" id="GO:0005886">
    <property type="term" value="C:plasma membrane"/>
    <property type="evidence" value="ECO:0007669"/>
    <property type="project" value="TreeGrafter"/>
</dbReference>
<evidence type="ECO:0000256" key="2">
    <source>
        <dbReference type="ARBA" id="ARBA00022692"/>
    </source>
</evidence>
<feature type="transmembrane region" description="Helical" evidence="5">
    <location>
        <begin position="140"/>
        <end position="160"/>
    </location>
</feature>
<feature type="transmembrane region" description="Helical" evidence="5">
    <location>
        <begin position="246"/>
        <end position="269"/>
    </location>
</feature>
<evidence type="ECO:0000256" key="3">
    <source>
        <dbReference type="ARBA" id="ARBA00022989"/>
    </source>
</evidence>
<dbReference type="PANTHER" id="PTHR23501:SF195">
    <property type="entry name" value="PEP5"/>
    <property type="match status" value="1"/>
</dbReference>
<dbReference type="VEuPathDB" id="FungiDB:A1O9_09533"/>
<dbReference type="InterPro" id="IPR036259">
    <property type="entry name" value="MFS_trans_sf"/>
</dbReference>